<feature type="transmembrane region" description="Helical" evidence="1">
    <location>
        <begin position="193"/>
        <end position="223"/>
    </location>
</feature>
<evidence type="ECO:0000313" key="4">
    <source>
        <dbReference type="Proteomes" id="UP000249115"/>
    </source>
</evidence>
<dbReference type="GO" id="GO:0005886">
    <property type="term" value="C:plasma membrane"/>
    <property type="evidence" value="ECO:0007669"/>
    <property type="project" value="UniProtKB-SubCell"/>
</dbReference>
<name>A0A2W7SE02_9BACT</name>
<dbReference type="AlphaFoldDB" id="A0A2W7SE02"/>
<feature type="transmembrane region" description="Helical" evidence="1">
    <location>
        <begin position="392"/>
        <end position="409"/>
    </location>
</feature>
<keyword evidence="1" id="KW-0812">Transmembrane</keyword>
<evidence type="ECO:0000256" key="1">
    <source>
        <dbReference type="SAM" id="Phobius"/>
    </source>
</evidence>
<dbReference type="OrthoDB" id="1491846at2"/>
<accession>A0A2W7SE02</accession>
<dbReference type="RefSeq" id="WP_143244169.1">
    <property type="nucleotide sequence ID" value="NZ_MSSV01000001.1"/>
</dbReference>
<feature type="transmembrane region" description="Helical" evidence="1">
    <location>
        <begin position="235"/>
        <end position="257"/>
    </location>
</feature>
<keyword evidence="1" id="KW-0472">Membrane</keyword>
<reference evidence="3 5" key="2">
    <citation type="submission" date="2019-08" db="EMBL/GenBank/DDBJ databases">
        <title>Genome of Algoriphagus ratkowskyi IC026.</title>
        <authorList>
            <person name="Bowman J.P."/>
        </authorList>
    </citation>
    <scope>NUCLEOTIDE SEQUENCE [LARGE SCALE GENOMIC DNA]</scope>
    <source>
        <strain evidence="3 5">IC026</strain>
    </source>
</reference>
<dbReference type="EMBL" id="VORV01000002">
    <property type="protein sequence ID" value="TXD79200.1"/>
    <property type="molecule type" value="Genomic_DNA"/>
</dbReference>
<feature type="transmembrane region" description="Helical" evidence="1">
    <location>
        <begin position="34"/>
        <end position="54"/>
    </location>
</feature>
<evidence type="ECO:0000313" key="3">
    <source>
        <dbReference type="EMBL" id="TXD79200.1"/>
    </source>
</evidence>
<proteinExistence type="predicted"/>
<reference evidence="2 4" key="1">
    <citation type="submission" date="2018-06" db="EMBL/GenBank/DDBJ databases">
        <title>Genomic Encyclopedia of Archaeal and Bacterial Type Strains, Phase II (KMG-II): from individual species to whole genera.</title>
        <authorList>
            <person name="Goeker M."/>
        </authorList>
    </citation>
    <scope>NUCLEOTIDE SEQUENCE [LARGE SCALE GENOMIC DNA]</scope>
    <source>
        <strain evidence="2 4">DSM 22686</strain>
    </source>
</reference>
<feature type="transmembrane region" description="Helical" evidence="1">
    <location>
        <begin position="416"/>
        <end position="434"/>
    </location>
</feature>
<evidence type="ECO:0000313" key="5">
    <source>
        <dbReference type="Proteomes" id="UP000321927"/>
    </source>
</evidence>
<dbReference type="EMBL" id="QKZU01000001">
    <property type="protein sequence ID" value="PZX61065.1"/>
    <property type="molecule type" value="Genomic_DNA"/>
</dbReference>
<dbReference type="Proteomes" id="UP000249115">
    <property type="component" value="Unassembled WGS sequence"/>
</dbReference>
<feature type="transmembrane region" description="Helical" evidence="1">
    <location>
        <begin position="7"/>
        <end position="28"/>
    </location>
</feature>
<sequence length="443" mass="51502">MSQKLKQLLIPFIWLLMGVGFFSLAYIIPREAFWLNFLIYSSLFAGMLGVYFLRNQIYWKWIFIGGLLLRLSLLTAIPSWSDDYPRFLWDGEIVKMSQNPYLETPEDWLQNHPERTSLYLENLFELMNSPAYFSVYPPLNQAIFYVAALGADLDTKSGILILRAILILGEIGVFFILLKLFEHFQLSSKKLILYWLNPLVIMEITGNLHFEGLVLLLLLASLLAIVKQKDGFSGAFWGLSIGMKLLPLMLIPTFFSFHKTRKSIAFWIGSALAMIVSFSWLLIDDSWTYFFQSLTLYQGKFEFNGSIYYLLREVGFWIKGYNVIGEITPILSGISLLGILYFSWKRKPENSIQLIDLWVLIYLFYLVLQPVVHPWYLIPAFGLSLFTDKKAFLIWTFAVIFSYQAYSNSTYQESPVFLFLEYSILALGIYWDYFKTTKSQIPT</sequence>
<keyword evidence="1" id="KW-1133">Transmembrane helix</keyword>
<feature type="transmembrane region" description="Helical" evidence="1">
    <location>
        <begin position="61"/>
        <end position="80"/>
    </location>
</feature>
<feature type="transmembrane region" description="Helical" evidence="1">
    <location>
        <begin position="264"/>
        <end position="283"/>
    </location>
</feature>
<evidence type="ECO:0000313" key="2">
    <source>
        <dbReference type="EMBL" id="PZX61065.1"/>
    </source>
</evidence>
<dbReference type="Proteomes" id="UP000321927">
    <property type="component" value="Unassembled WGS sequence"/>
</dbReference>
<feature type="transmembrane region" description="Helical" evidence="1">
    <location>
        <begin position="354"/>
        <end position="372"/>
    </location>
</feature>
<feature type="transmembrane region" description="Helical" evidence="1">
    <location>
        <begin position="160"/>
        <end position="181"/>
    </location>
</feature>
<feature type="transmembrane region" description="Helical" evidence="1">
    <location>
        <begin position="320"/>
        <end position="342"/>
    </location>
</feature>
<gene>
    <name evidence="3" type="ORF">ESW18_02895</name>
    <name evidence="2" type="ORF">LV84_00053</name>
</gene>
<dbReference type="GO" id="GO:0016758">
    <property type="term" value="F:hexosyltransferase activity"/>
    <property type="evidence" value="ECO:0007669"/>
    <property type="project" value="InterPro"/>
</dbReference>
<protein>
    <submittedName>
        <fullName evidence="3">DUF2029 domain-containing protein</fullName>
    </submittedName>
    <submittedName>
        <fullName evidence="2">Uncharacterized protein DUF2029</fullName>
    </submittedName>
</protein>
<dbReference type="Pfam" id="PF26314">
    <property type="entry name" value="MptA_B_family"/>
    <property type="match status" value="1"/>
</dbReference>
<comment type="caution">
    <text evidence="2">The sequence shown here is derived from an EMBL/GenBank/DDBJ whole genome shotgun (WGS) entry which is preliminary data.</text>
</comment>
<organism evidence="2 4">
    <name type="scientific">Algoriphagus ratkowskyi</name>
    <dbReference type="NCBI Taxonomy" id="57028"/>
    <lineage>
        <taxon>Bacteria</taxon>
        <taxon>Pseudomonadati</taxon>
        <taxon>Bacteroidota</taxon>
        <taxon>Cytophagia</taxon>
        <taxon>Cytophagales</taxon>
        <taxon>Cyclobacteriaceae</taxon>
        <taxon>Algoriphagus</taxon>
    </lineage>
</organism>
<keyword evidence="5" id="KW-1185">Reference proteome</keyword>